<evidence type="ECO:0000256" key="1">
    <source>
        <dbReference type="SAM" id="MobiDB-lite"/>
    </source>
</evidence>
<accession>A0A074WJM5</accession>
<sequence length="345" mass="37875">MFSTLPRKKTLTTYSKKAQRINHQSTLASPSSHDGQYRRRRVTLTSPIRADIPPTGPSSISVSLSGQDDHEDDQLSQAETDVPLSEVQRRPEPCPARELAFATSLDRAASPVSSSEHDSISDEDLMPTDRGGTKRIRRAVKPQPLSKLRRSLNIRPKKLQLVVKQSTSILSKGTLRAIERGADGFDEMNLVLLAASKPRNTKRKVPNSIARLDIIRGPHPHVDFDHSDWLAVPYQDLLAQEPQTSFSAAEAAKEKPEAEEVFVGDVLPKKEGAKASSRPPARPSAKEALLYAQLSSVSAPIMRRSCSDEESEDGYANGFLYEGDGDLEQRMSDAEQEDLGVGSVS</sequence>
<gene>
    <name evidence="2" type="ORF">M436DRAFT_50586</name>
</gene>
<feature type="compositionally biased region" description="Polar residues" evidence="1">
    <location>
        <begin position="57"/>
        <end position="66"/>
    </location>
</feature>
<dbReference type="AlphaFoldDB" id="A0A074WJM5"/>
<evidence type="ECO:0000313" key="3">
    <source>
        <dbReference type="Proteomes" id="UP000027730"/>
    </source>
</evidence>
<feature type="compositionally biased region" description="Polar residues" evidence="1">
    <location>
        <begin position="11"/>
        <end position="34"/>
    </location>
</feature>
<proteinExistence type="predicted"/>
<dbReference type="GeneID" id="25411274"/>
<feature type="region of interest" description="Disordered" evidence="1">
    <location>
        <begin position="301"/>
        <end position="345"/>
    </location>
</feature>
<dbReference type="HOGENOM" id="CLU_804051_0_0_1"/>
<feature type="region of interest" description="Disordered" evidence="1">
    <location>
        <begin position="1"/>
        <end position="136"/>
    </location>
</feature>
<protein>
    <submittedName>
        <fullName evidence="2">Uncharacterized protein</fullName>
    </submittedName>
</protein>
<keyword evidence="3" id="KW-1185">Reference proteome</keyword>
<dbReference type="Proteomes" id="UP000027730">
    <property type="component" value="Unassembled WGS sequence"/>
</dbReference>
<dbReference type="OrthoDB" id="3905191at2759"/>
<feature type="compositionally biased region" description="Basic residues" evidence="1">
    <location>
        <begin position="1"/>
        <end position="10"/>
    </location>
</feature>
<reference evidence="2 3" key="1">
    <citation type="journal article" date="2014" name="BMC Genomics">
        <title>Genome sequencing of four Aureobasidium pullulans varieties: biotechnological potential, stress tolerance, and description of new species.</title>
        <authorList>
            <person name="Gostin Ar C."/>
            <person name="Ohm R.A."/>
            <person name="Kogej T."/>
            <person name="Sonjak S."/>
            <person name="Turk M."/>
            <person name="Zajc J."/>
            <person name="Zalar P."/>
            <person name="Grube M."/>
            <person name="Sun H."/>
            <person name="Han J."/>
            <person name="Sharma A."/>
            <person name="Chiniquy J."/>
            <person name="Ngan C.Y."/>
            <person name="Lipzen A."/>
            <person name="Barry K."/>
            <person name="Grigoriev I.V."/>
            <person name="Gunde-Cimerman N."/>
        </authorList>
    </citation>
    <scope>NUCLEOTIDE SEQUENCE [LARGE SCALE GENOMIC DNA]</scope>
    <source>
        <strain evidence="2 3">CBS 147.97</strain>
    </source>
</reference>
<name>A0A074WJM5_9PEZI</name>
<dbReference type="EMBL" id="KL584713">
    <property type="protein sequence ID" value="KEQ71814.1"/>
    <property type="molecule type" value="Genomic_DNA"/>
</dbReference>
<organism evidence="2 3">
    <name type="scientific">Aureobasidium namibiae CBS 147.97</name>
    <dbReference type="NCBI Taxonomy" id="1043004"/>
    <lineage>
        <taxon>Eukaryota</taxon>
        <taxon>Fungi</taxon>
        <taxon>Dikarya</taxon>
        <taxon>Ascomycota</taxon>
        <taxon>Pezizomycotina</taxon>
        <taxon>Dothideomycetes</taxon>
        <taxon>Dothideomycetidae</taxon>
        <taxon>Dothideales</taxon>
        <taxon>Saccotheciaceae</taxon>
        <taxon>Aureobasidium</taxon>
    </lineage>
</organism>
<evidence type="ECO:0000313" key="2">
    <source>
        <dbReference type="EMBL" id="KEQ71814.1"/>
    </source>
</evidence>
<dbReference type="RefSeq" id="XP_013425870.1">
    <property type="nucleotide sequence ID" value="XM_013570416.1"/>
</dbReference>